<gene>
    <name evidence="2" type="ORF">COX41_07230</name>
</gene>
<keyword evidence="1" id="KW-0732">Signal</keyword>
<comment type="caution">
    <text evidence="2">The sequence shown here is derived from an EMBL/GenBank/DDBJ whole genome shotgun (WGS) entry which is preliminary data.</text>
</comment>
<accession>A0A2G9YJC4</accession>
<name>A0A2G9YJC4_9BACT</name>
<evidence type="ECO:0008006" key="4">
    <source>
        <dbReference type="Google" id="ProtNLM"/>
    </source>
</evidence>
<sequence>MKFTVICLAVIGMVGVALPVYAQGAAEEKVISVSGEVVSVDLVKSEVVVKQLKDVVTSTYINTTFSVASETKITKGNATLKLSDLKAGDKVTVKSTADALGKQNVESITVAVEEAVPAK</sequence>
<feature type="signal peptide" evidence="1">
    <location>
        <begin position="1"/>
        <end position="22"/>
    </location>
</feature>
<protein>
    <recommendedName>
        <fullName evidence="4">DUF5666 domain-containing protein</fullName>
    </recommendedName>
</protein>
<organism evidence="2 3">
    <name type="scientific">Candidatus Sherwoodlollariibacterium unditelluris</name>
    <dbReference type="NCBI Taxonomy" id="1974757"/>
    <lineage>
        <taxon>Bacteria</taxon>
        <taxon>Pseudomonadati</taxon>
        <taxon>Candidatus Omnitrophota</taxon>
        <taxon>Candidatus Sherwoodlollariibacterium</taxon>
    </lineage>
</organism>
<dbReference type="Proteomes" id="UP000231292">
    <property type="component" value="Unassembled WGS sequence"/>
</dbReference>
<dbReference type="AlphaFoldDB" id="A0A2G9YJC4"/>
<reference evidence="2 3" key="1">
    <citation type="submission" date="2017-09" db="EMBL/GenBank/DDBJ databases">
        <title>Depth-based differentiation of microbial function through sediment-hosted aquifers and enrichment of novel symbionts in the deep terrestrial subsurface.</title>
        <authorList>
            <person name="Probst A.J."/>
            <person name="Ladd B."/>
            <person name="Jarett J.K."/>
            <person name="Geller-Mcgrath D.E."/>
            <person name="Sieber C.M."/>
            <person name="Emerson J.B."/>
            <person name="Anantharaman K."/>
            <person name="Thomas B.C."/>
            <person name="Malmstrom R."/>
            <person name="Stieglmeier M."/>
            <person name="Klingl A."/>
            <person name="Woyke T."/>
            <person name="Ryan C.M."/>
            <person name="Banfield J.F."/>
        </authorList>
    </citation>
    <scope>NUCLEOTIDE SEQUENCE [LARGE SCALE GENOMIC DNA]</scope>
    <source>
        <strain evidence="2">CG23_combo_of_CG06-09_8_20_14_all_41_10</strain>
    </source>
</reference>
<dbReference type="EMBL" id="PCRK01000185">
    <property type="protein sequence ID" value="PIP18621.1"/>
    <property type="molecule type" value="Genomic_DNA"/>
</dbReference>
<feature type="chain" id="PRO_5013963888" description="DUF5666 domain-containing protein" evidence="1">
    <location>
        <begin position="23"/>
        <end position="119"/>
    </location>
</feature>
<evidence type="ECO:0000313" key="2">
    <source>
        <dbReference type="EMBL" id="PIP18621.1"/>
    </source>
</evidence>
<proteinExistence type="predicted"/>
<evidence type="ECO:0000313" key="3">
    <source>
        <dbReference type="Proteomes" id="UP000231292"/>
    </source>
</evidence>
<evidence type="ECO:0000256" key="1">
    <source>
        <dbReference type="SAM" id="SignalP"/>
    </source>
</evidence>